<proteinExistence type="inferred from homology"/>
<comment type="subcellular location">
    <subcellularLocation>
        <location evidence="1">Cell envelope</location>
    </subcellularLocation>
</comment>
<dbReference type="Gene3D" id="3.40.50.1980">
    <property type="entry name" value="Nitrogenase molybdenum iron protein domain"/>
    <property type="match status" value="2"/>
</dbReference>
<dbReference type="InterPro" id="IPR002491">
    <property type="entry name" value="ABC_transptr_periplasmic_BD"/>
</dbReference>
<dbReference type="PANTHER" id="PTHR30532:SF28">
    <property type="entry name" value="PETROBACTIN-BINDING PROTEIN YCLQ"/>
    <property type="match status" value="1"/>
</dbReference>
<evidence type="ECO:0000313" key="7">
    <source>
        <dbReference type="EMBL" id="GAA1198129.1"/>
    </source>
</evidence>
<feature type="signal peptide" evidence="5">
    <location>
        <begin position="1"/>
        <end position="20"/>
    </location>
</feature>
<dbReference type="SUPFAM" id="SSF53807">
    <property type="entry name" value="Helical backbone' metal receptor"/>
    <property type="match status" value="1"/>
</dbReference>
<dbReference type="CDD" id="cd01146">
    <property type="entry name" value="FhuD"/>
    <property type="match status" value="1"/>
</dbReference>
<protein>
    <submittedName>
        <fullName evidence="7">Iron-siderophore ABC transporter substrate-binding protein</fullName>
    </submittedName>
</protein>
<name>A0ABP4FW08_9ACTN</name>
<comment type="similarity">
    <text evidence="2">Belongs to the bacterial solute-binding protein 8 family.</text>
</comment>
<accession>A0ABP4FW08</accession>
<evidence type="ECO:0000256" key="4">
    <source>
        <dbReference type="ARBA" id="ARBA00022729"/>
    </source>
</evidence>
<dbReference type="InterPro" id="IPR051313">
    <property type="entry name" value="Bact_iron-sidero_bind"/>
</dbReference>
<evidence type="ECO:0000256" key="1">
    <source>
        <dbReference type="ARBA" id="ARBA00004196"/>
    </source>
</evidence>
<feature type="domain" description="Fe/B12 periplasmic-binding" evidence="6">
    <location>
        <begin position="70"/>
        <end position="346"/>
    </location>
</feature>
<sequence length="357" mass="37528">MSTWSTRVRRRTLTLSAAAAALTLVLGGCSSGGSDEGKSSGGAAKSGGGAFPVTIKSSLGEAKISEQPERIVTLGQGSAETAIALGHTPVGIEEYAWGSDKTGYLPWIHEAVKKSGDELPEQFTGGEDIDFEAITELAPDVILAPWSGITQKQYDILSDIAPTVAYPGLAWSTNWDEQIEIIAKALGKPAEARTLISRIEKQLADAAATRPAYKGVSFSYIYTSGPGTLGVFLPEEQRVEMVSSLGLTVDPVAKTFKETKGTDSALIGLENAEKLSGSDVIFTFYTDAKTREEIEAQPLYAAIPAVKRGAVVASDDTSFVTASSIINPLTVPWVVERYLPLIDKAVAKAGGSAGATP</sequence>
<keyword evidence="3" id="KW-0813">Transport</keyword>
<evidence type="ECO:0000256" key="3">
    <source>
        <dbReference type="ARBA" id="ARBA00022448"/>
    </source>
</evidence>
<organism evidence="7 8">
    <name type="scientific">Streptomyces hebeiensis</name>
    <dbReference type="NCBI Taxonomy" id="229486"/>
    <lineage>
        <taxon>Bacteria</taxon>
        <taxon>Bacillati</taxon>
        <taxon>Actinomycetota</taxon>
        <taxon>Actinomycetes</taxon>
        <taxon>Kitasatosporales</taxon>
        <taxon>Streptomycetaceae</taxon>
        <taxon>Streptomyces</taxon>
    </lineage>
</organism>
<dbReference type="EMBL" id="BAAAKV010000093">
    <property type="protein sequence ID" value="GAA1198129.1"/>
    <property type="molecule type" value="Genomic_DNA"/>
</dbReference>
<dbReference type="RefSeq" id="WP_344284398.1">
    <property type="nucleotide sequence ID" value="NZ_BAAAKV010000093.1"/>
</dbReference>
<evidence type="ECO:0000313" key="8">
    <source>
        <dbReference type="Proteomes" id="UP001501371"/>
    </source>
</evidence>
<dbReference type="Proteomes" id="UP001501371">
    <property type="component" value="Unassembled WGS sequence"/>
</dbReference>
<reference evidence="8" key="1">
    <citation type="journal article" date="2019" name="Int. J. Syst. Evol. Microbiol.">
        <title>The Global Catalogue of Microorganisms (GCM) 10K type strain sequencing project: providing services to taxonomists for standard genome sequencing and annotation.</title>
        <authorList>
            <consortium name="The Broad Institute Genomics Platform"/>
            <consortium name="The Broad Institute Genome Sequencing Center for Infectious Disease"/>
            <person name="Wu L."/>
            <person name="Ma J."/>
        </authorList>
    </citation>
    <scope>NUCLEOTIDE SEQUENCE [LARGE SCALE GENOMIC DNA]</scope>
    <source>
        <strain evidence="8">JCM 12696</strain>
    </source>
</reference>
<feature type="chain" id="PRO_5045119505" evidence="5">
    <location>
        <begin position="21"/>
        <end position="357"/>
    </location>
</feature>
<dbReference type="PANTHER" id="PTHR30532">
    <property type="entry name" value="IRON III DICITRATE-BINDING PERIPLASMIC PROTEIN"/>
    <property type="match status" value="1"/>
</dbReference>
<gene>
    <name evidence="7" type="ORF">GCM10009654_63590</name>
</gene>
<keyword evidence="4 5" id="KW-0732">Signal</keyword>
<dbReference type="PROSITE" id="PS50983">
    <property type="entry name" value="FE_B12_PBP"/>
    <property type="match status" value="1"/>
</dbReference>
<evidence type="ECO:0000259" key="6">
    <source>
        <dbReference type="PROSITE" id="PS50983"/>
    </source>
</evidence>
<evidence type="ECO:0000256" key="5">
    <source>
        <dbReference type="SAM" id="SignalP"/>
    </source>
</evidence>
<comment type="caution">
    <text evidence="7">The sequence shown here is derived from an EMBL/GenBank/DDBJ whole genome shotgun (WGS) entry which is preliminary data.</text>
</comment>
<dbReference type="Pfam" id="PF01497">
    <property type="entry name" value="Peripla_BP_2"/>
    <property type="match status" value="1"/>
</dbReference>
<dbReference type="PROSITE" id="PS51257">
    <property type="entry name" value="PROKAR_LIPOPROTEIN"/>
    <property type="match status" value="1"/>
</dbReference>
<keyword evidence="8" id="KW-1185">Reference proteome</keyword>
<evidence type="ECO:0000256" key="2">
    <source>
        <dbReference type="ARBA" id="ARBA00008814"/>
    </source>
</evidence>